<feature type="domain" description="ABM" evidence="1">
    <location>
        <begin position="5"/>
        <end position="99"/>
    </location>
</feature>
<keyword evidence="3" id="KW-1185">Reference proteome</keyword>
<evidence type="ECO:0000259" key="1">
    <source>
        <dbReference type="PROSITE" id="PS51725"/>
    </source>
</evidence>
<reference evidence="2 3" key="2">
    <citation type="submission" date="2020-03" db="EMBL/GenBank/DDBJ databases">
        <authorList>
            <person name="Ichikawa N."/>
            <person name="Kimura A."/>
            <person name="Kitahashi Y."/>
            <person name="Uohara A."/>
        </authorList>
    </citation>
    <scope>NUCLEOTIDE SEQUENCE [LARGE SCALE GENOMIC DNA]</scope>
    <source>
        <strain evidence="2 3">NBRC 108639</strain>
    </source>
</reference>
<dbReference type="Proteomes" id="UP000482800">
    <property type="component" value="Unassembled WGS sequence"/>
</dbReference>
<evidence type="ECO:0000313" key="2">
    <source>
        <dbReference type="EMBL" id="GFJ84032.1"/>
    </source>
</evidence>
<dbReference type="Pfam" id="PF03992">
    <property type="entry name" value="ABM"/>
    <property type="match status" value="1"/>
</dbReference>
<dbReference type="AlphaFoldDB" id="A0A6V8KFN4"/>
<organism evidence="2 3">
    <name type="scientific">Phytohabitans houttuyneae</name>
    <dbReference type="NCBI Taxonomy" id="1076126"/>
    <lineage>
        <taxon>Bacteria</taxon>
        <taxon>Bacillati</taxon>
        <taxon>Actinomycetota</taxon>
        <taxon>Actinomycetes</taxon>
        <taxon>Micromonosporales</taxon>
        <taxon>Micromonosporaceae</taxon>
    </lineage>
</organism>
<proteinExistence type="predicted"/>
<comment type="caution">
    <text evidence="2">The sequence shown here is derived from an EMBL/GenBank/DDBJ whole genome shotgun (WGS) entry which is preliminary data.</text>
</comment>
<dbReference type="InterPro" id="IPR007138">
    <property type="entry name" value="ABM_dom"/>
</dbReference>
<name>A0A6V8KFN4_9ACTN</name>
<sequence>MTAMVVREWSGTVRDEDAAAYLELMVRHAIPDYRAVPGNLGAQVWHRPDGDGVVRFVTVSWWQSRAAITAFAGDDIETARYYDFDDRYLVDRGPVVRHYDAAGSQP</sequence>
<accession>A0A6V8KFN4</accession>
<dbReference type="InterPro" id="IPR011008">
    <property type="entry name" value="Dimeric_a/b-barrel"/>
</dbReference>
<dbReference type="PROSITE" id="PS51725">
    <property type="entry name" value="ABM"/>
    <property type="match status" value="1"/>
</dbReference>
<dbReference type="SUPFAM" id="SSF54909">
    <property type="entry name" value="Dimeric alpha+beta barrel"/>
    <property type="match status" value="1"/>
</dbReference>
<evidence type="ECO:0000313" key="3">
    <source>
        <dbReference type="Proteomes" id="UP000482800"/>
    </source>
</evidence>
<dbReference type="EMBL" id="BLPF01000003">
    <property type="protein sequence ID" value="GFJ84032.1"/>
    <property type="molecule type" value="Genomic_DNA"/>
</dbReference>
<reference evidence="2 3" key="1">
    <citation type="submission" date="2020-03" db="EMBL/GenBank/DDBJ databases">
        <title>Whole genome shotgun sequence of Phytohabitans houttuyneae NBRC 108639.</title>
        <authorList>
            <person name="Komaki H."/>
            <person name="Tamura T."/>
        </authorList>
    </citation>
    <scope>NUCLEOTIDE SEQUENCE [LARGE SCALE GENOMIC DNA]</scope>
    <source>
        <strain evidence="2 3">NBRC 108639</strain>
    </source>
</reference>
<protein>
    <recommendedName>
        <fullName evidence="1">ABM domain-containing protein</fullName>
    </recommendedName>
</protein>
<gene>
    <name evidence="2" type="ORF">Phou_082120</name>
</gene>
<dbReference type="Gene3D" id="3.30.70.100">
    <property type="match status" value="1"/>
</dbReference>